<sequence>MATVNIQPTIGTFFIAAITDVGLLGIATMQCFRYFLNFPDDPLLMKLVVAFVWVLEFLKSTLAINGAYDTAVVHWGVINNQFQQEPQGMPYSNHRGYLLSLMIRKSIMIFTPFIILVVHLFFIHRVWLIPGVVLGRKFLVPICLLVLTVACFALGVGAYAESILATQYEDADFTLTDRLTMASLGCALLVDWSVTGCLVFLFKEQRSSFNKTQRLMKKLIFYTVNIGLLTSICDLVVLILLNINFHPFDALYSIAVFEVLGNLYSNSLLAWLNSRTILSDELNRTRDLEHTSIAFRARDQFSTTQVSDTTPHRTTSNVSQVVFATQAYPVTKNKASLRAESDSE</sequence>
<reference evidence="3 4" key="1">
    <citation type="journal article" name="Sci. Rep.">
        <title>Telomere-to-telomere assembled and centromere annotated genomes of the two main subspecies of the button mushroom Agaricus bisporus reveal especially polymorphic chromosome ends.</title>
        <authorList>
            <person name="Sonnenberg A.S.M."/>
            <person name="Sedaghat-Telgerd N."/>
            <person name="Lavrijssen B."/>
            <person name="Ohm R.A."/>
            <person name="Hendrickx P.M."/>
            <person name="Scholtmeijer K."/>
            <person name="Baars J.J.P."/>
            <person name="van Peer A."/>
        </authorList>
    </citation>
    <scope>NUCLEOTIDE SEQUENCE [LARGE SCALE GENOMIC DNA]</scope>
    <source>
        <strain evidence="3 4">H119_p4</strain>
    </source>
</reference>
<name>A0A8H7KFX1_AGABI</name>
<dbReference type="Proteomes" id="UP000629468">
    <property type="component" value="Unassembled WGS sequence"/>
</dbReference>
<accession>A0A8H7KFX1</accession>
<organism evidence="3 4">
    <name type="scientific">Agaricus bisporus var. burnettii</name>
    <dbReference type="NCBI Taxonomy" id="192524"/>
    <lineage>
        <taxon>Eukaryota</taxon>
        <taxon>Fungi</taxon>
        <taxon>Dikarya</taxon>
        <taxon>Basidiomycota</taxon>
        <taxon>Agaricomycotina</taxon>
        <taxon>Agaricomycetes</taxon>
        <taxon>Agaricomycetidae</taxon>
        <taxon>Agaricales</taxon>
        <taxon>Agaricineae</taxon>
        <taxon>Agaricaceae</taxon>
        <taxon>Agaricus</taxon>
    </lineage>
</organism>
<feature type="transmembrane region" description="Helical" evidence="1">
    <location>
        <begin position="107"/>
        <end position="127"/>
    </location>
</feature>
<dbReference type="AlphaFoldDB" id="A0A8H7KFX1"/>
<dbReference type="EMBL" id="JABXXO010000008">
    <property type="protein sequence ID" value="KAF7771630.1"/>
    <property type="molecule type" value="Genomic_DNA"/>
</dbReference>
<keyword evidence="1" id="KW-1133">Transmembrane helix</keyword>
<proteinExistence type="predicted"/>
<gene>
    <name evidence="3" type="ORF">Agabi119p4_5941</name>
</gene>
<keyword evidence="1" id="KW-0812">Transmembrane</keyword>
<comment type="caution">
    <text evidence="3">The sequence shown here is derived from an EMBL/GenBank/DDBJ whole genome shotgun (WGS) entry which is preliminary data.</text>
</comment>
<feature type="domain" description="DUF6534" evidence="2">
    <location>
        <begin position="188"/>
        <end position="276"/>
    </location>
</feature>
<dbReference type="Pfam" id="PF20152">
    <property type="entry name" value="DUF6534"/>
    <property type="match status" value="1"/>
</dbReference>
<dbReference type="InterPro" id="IPR045339">
    <property type="entry name" value="DUF6534"/>
</dbReference>
<keyword evidence="1" id="KW-0472">Membrane</keyword>
<feature type="transmembrane region" description="Helical" evidence="1">
    <location>
        <begin position="222"/>
        <end position="245"/>
    </location>
</feature>
<feature type="transmembrane region" description="Helical" evidence="1">
    <location>
        <begin position="251"/>
        <end position="272"/>
    </location>
</feature>
<evidence type="ECO:0000313" key="3">
    <source>
        <dbReference type="EMBL" id="KAF7771630.1"/>
    </source>
</evidence>
<feature type="transmembrane region" description="Helical" evidence="1">
    <location>
        <begin position="139"/>
        <end position="160"/>
    </location>
</feature>
<dbReference type="PANTHER" id="PTHR40465">
    <property type="entry name" value="CHROMOSOME 1, WHOLE GENOME SHOTGUN SEQUENCE"/>
    <property type="match status" value="1"/>
</dbReference>
<evidence type="ECO:0000313" key="4">
    <source>
        <dbReference type="Proteomes" id="UP000629468"/>
    </source>
</evidence>
<evidence type="ECO:0000259" key="2">
    <source>
        <dbReference type="Pfam" id="PF20152"/>
    </source>
</evidence>
<evidence type="ECO:0000256" key="1">
    <source>
        <dbReference type="SAM" id="Phobius"/>
    </source>
</evidence>
<feature type="transmembrane region" description="Helical" evidence="1">
    <location>
        <begin position="12"/>
        <end position="36"/>
    </location>
</feature>
<dbReference type="PANTHER" id="PTHR40465:SF1">
    <property type="entry name" value="DUF6534 DOMAIN-CONTAINING PROTEIN"/>
    <property type="match status" value="1"/>
</dbReference>
<feature type="transmembrane region" description="Helical" evidence="1">
    <location>
        <begin position="180"/>
        <end position="202"/>
    </location>
</feature>
<protein>
    <recommendedName>
        <fullName evidence="2">DUF6534 domain-containing protein</fullName>
    </recommendedName>
</protein>